<feature type="transmembrane region" description="Helical" evidence="1">
    <location>
        <begin position="305"/>
        <end position="323"/>
    </location>
</feature>
<comment type="caution">
    <text evidence="2">The sequence shown here is derived from an EMBL/GenBank/DDBJ whole genome shotgun (WGS) entry which is preliminary data.</text>
</comment>
<evidence type="ECO:0008006" key="4">
    <source>
        <dbReference type="Google" id="ProtNLM"/>
    </source>
</evidence>
<protein>
    <recommendedName>
        <fullName evidence="4">Integral membrane protein</fullName>
    </recommendedName>
</protein>
<dbReference type="CDD" id="cd22189">
    <property type="entry name" value="PGAP4-like_fungal"/>
    <property type="match status" value="1"/>
</dbReference>
<dbReference type="PANTHER" id="PTHR31410:SF1">
    <property type="entry name" value="POST-GPI ATTACHMENT TO PROTEINS FACTOR 4"/>
    <property type="match status" value="1"/>
</dbReference>
<reference evidence="2" key="1">
    <citation type="journal article" date="2020" name="Stud. Mycol.">
        <title>101 Dothideomycetes genomes: a test case for predicting lifestyles and emergence of pathogens.</title>
        <authorList>
            <person name="Haridas S."/>
            <person name="Albert R."/>
            <person name="Binder M."/>
            <person name="Bloem J."/>
            <person name="Labutti K."/>
            <person name="Salamov A."/>
            <person name="Andreopoulos B."/>
            <person name="Baker S."/>
            <person name="Barry K."/>
            <person name="Bills G."/>
            <person name="Bluhm B."/>
            <person name="Cannon C."/>
            <person name="Castanera R."/>
            <person name="Culley D."/>
            <person name="Daum C."/>
            <person name="Ezra D."/>
            <person name="Gonzalez J."/>
            <person name="Henrissat B."/>
            <person name="Kuo A."/>
            <person name="Liang C."/>
            <person name="Lipzen A."/>
            <person name="Lutzoni F."/>
            <person name="Magnuson J."/>
            <person name="Mondo S."/>
            <person name="Nolan M."/>
            <person name="Ohm R."/>
            <person name="Pangilinan J."/>
            <person name="Park H.-J."/>
            <person name="Ramirez L."/>
            <person name="Alfaro M."/>
            <person name="Sun H."/>
            <person name="Tritt A."/>
            <person name="Yoshinaga Y."/>
            <person name="Zwiers L.-H."/>
            <person name="Turgeon B."/>
            <person name="Goodwin S."/>
            <person name="Spatafora J."/>
            <person name="Crous P."/>
            <person name="Grigoriev I."/>
        </authorList>
    </citation>
    <scope>NUCLEOTIDE SEQUENCE</scope>
    <source>
        <strain evidence="2">CBS 260.36</strain>
    </source>
</reference>
<proteinExistence type="predicted"/>
<dbReference type="PANTHER" id="PTHR31410">
    <property type="entry name" value="TRANSMEMBRANE PROTEIN 246"/>
    <property type="match status" value="1"/>
</dbReference>
<accession>A0A9P4MI07</accession>
<gene>
    <name evidence="2" type="ORF">K461DRAFT_319840</name>
</gene>
<keyword evidence="1" id="KW-1133">Transmembrane helix</keyword>
<organism evidence="2 3">
    <name type="scientific">Myriangium duriaei CBS 260.36</name>
    <dbReference type="NCBI Taxonomy" id="1168546"/>
    <lineage>
        <taxon>Eukaryota</taxon>
        <taxon>Fungi</taxon>
        <taxon>Dikarya</taxon>
        <taxon>Ascomycota</taxon>
        <taxon>Pezizomycotina</taxon>
        <taxon>Dothideomycetes</taxon>
        <taxon>Dothideomycetidae</taxon>
        <taxon>Myriangiales</taxon>
        <taxon>Myriangiaceae</taxon>
        <taxon>Myriangium</taxon>
    </lineage>
</organism>
<name>A0A9P4MI07_9PEZI</name>
<dbReference type="OrthoDB" id="2016523at2759"/>
<dbReference type="Proteomes" id="UP000799439">
    <property type="component" value="Unassembled WGS sequence"/>
</dbReference>
<evidence type="ECO:0000313" key="2">
    <source>
        <dbReference type="EMBL" id="KAF2155430.1"/>
    </source>
</evidence>
<dbReference type="GO" id="GO:0016757">
    <property type="term" value="F:glycosyltransferase activity"/>
    <property type="evidence" value="ECO:0007669"/>
    <property type="project" value="InterPro"/>
</dbReference>
<evidence type="ECO:0000313" key="3">
    <source>
        <dbReference type="Proteomes" id="UP000799439"/>
    </source>
</evidence>
<keyword evidence="1" id="KW-0812">Transmembrane</keyword>
<dbReference type="AlphaFoldDB" id="A0A9P4MI07"/>
<dbReference type="InterPro" id="IPR029675">
    <property type="entry name" value="PGAP4"/>
</dbReference>
<keyword evidence="3" id="KW-1185">Reference proteome</keyword>
<keyword evidence="1" id="KW-0472">Membrane</keyword>
<feature type="transmembrane region" description="Helical" evidence="1">
    <location>
        <begin position="16"/>
        <end position="35"/>
    </location>
</feature>
<sequence length="448" mass="50543">MGLLPPLSPRNATSTPAARVFLISVLFFTLFYFYARTHFLRDPGSIFYDPTRAFDRFYTTVRTSEASSLLSHHLDLPSLRTHIDTYRTHSPPTSPCLCATVTTVNRDLSRPYVYDTLGSLLANLTLPERASLHLNVFFADLYPEHHPAFHDEQFLRLADNVHTYNSLGKSLEEQDAIAGMLNEGRMKDKAARDYATALQICQEKSTCPYVAVFEGDVIFADGWLARTYKSLREMVTDPGRLGLGERDWLDMRLFNQERSTGWVSKKVGGNHELGISMGIGAGLCLAALVLWRVRPAAQQRLTPGVLVVLCLFTVPVAVSLFYLSGKASLLPPRPGVRSEFFGCCSQALVFNRRQVSGLIDFLREQEHPLLYDMMTRNFAFANKLQRLAQYPMMAQHIGTQSAHKFNDSNLVWSMAFEGLQSHSLASAHDQYVHDIWGNDVTTRPYYDI</sequence>
<dbReference type="EMBL" id="ML996083">
    <property type="protein sequence ID" value="KAF2155430.1"/>
    <property type="molecule type" value="Genomic_DNA"/>
</dbReference>
<dbReference type="GO" id="GO:0006506">
    <property type="term" value="P:GPI anchor biosynthetic process"/>
    <property type="evidence" value="ECO:0007669"/>
    <property type="project" value="InterPro"/>
</dbReference>
<dbReference type="GO" id="GO:0000139">
    <property type="term" value="C:Golgi membrane"/>
    <property type="evidence" value="ECO:0007669"/>
    <property type="project" value="InterPro"/>
</dbReference>
<feature type="transmembrane region" description="Helical" evidence="1">
    <location>
        <begin position="273"/>
        <end position="293"/>
    </location>
</feature>
<evidence type="ECO:0000256" key="1">
    <source>
        <dbReference type="SAM" id="Phobius"/>
    </source>
</evidence>